<dbReference type="Gene3D" id="3.40.640.10">
    <property type="entry name" value="Type I PLP-dependent aspartate aminotransferase-like (Major domain)"/>
    <property type="match status" value="1"/>
</dbReference>
<accession>A0A2H0WTB4</accession>
<evidence type="ECO:0000256" key="3">
    <source>
        <dbReference type="ARBA" id="ARBA00050776"/>
    </source>
</evidence>
<dbReference type="Proteomes" id="UP000231198">
    <property type="component" value="Unassembled WGS sequence"/>
</dbReference>
<comment type="caution">
    <text evidence="5">The sequence shown here is derived from an EMBL/GenBank/DDBJ whole genome shotgun (WGS) entry which is preliminary data.</text>
</comment>
<proteinExistence type="inferred from homology"/>
<evidence type="ECO:0000256" key="1">
    <source>
        <dbReference type="ARBA" id="ARBA00001933"/>
    </source>
</evidence>
<dbReference type="PANTHER" id="PTHR11601">
    <property type="entry name" value="CYSTEINE DESULFURYLASE FAMILY MEMBER"/>
    <property type="match status" value="1"/>
</dbReference>
<comment type="cofactor">
    <cofactor evidence="1">
        <name>pyridoxal 5'-phosphate</name>
        <dbReference type="ChEBI" id="CHEBI:597326"/>
    </cofactor>
</comment>
<evidence type="ECO:0000256" key="2">
    <source>
        <dbReference type="ARBA" id="ARBA00006490"/>
    </source>
</evidence>
<dbReference type="InterPro" id="IPR000192">
    <property type="entry name" value="Aminotrans_V_dom"/>
</dbReference>
<dbReference type="SUPFAM" id="SSF53383">
    <property type="entry name" value="PLP-dependent transferases"/>
    <property type="match status" value="1"/>
</dbReference>
<evidence type="ECO:0000259" key="4">
    <source>
        <dbReference type="Pfam" id="PF00266"/>
    </source>
</evidence>
<organism evidence="5 6">
    <name type="scientific">Candidatus Roizmanbacteria bacterium CG09_land_8_20_14_0_10_41_9</name>
    <dbReference type="NCBI Taxonomy" id="1974850"/>
    <lineage>
        <taxon>Bacteria</taxon>
        <taxon>Candidatus Roizmaniibacteriota</taxon>
    </lineage>
</organism>
<dbReference type="AlphaFoldDB" id="A0A2H0WTB4"/>
<evidence type="ECO:0000313" key="6">
    <source>
        <dbReference type="Proteomes" id="UP000231198"/>
    </source>
</evidence>
<feature type="non-terminal residue" evidence="5">
    <location>
        <position position="1"/>
    </location>
</feature>
<sequence length="183" mass="19628">KGAALLYVKTGVTIEPILHGGGHESGLRSSTVNVPAIVGFAKAAEICSKTMAKENERMTALRDRLIAGILQKVKGSHLNGHPTQRLSNNVNVSFPFAEGESLLIELDLAGIEVSTGSACSSRTLAPSHVLLAIGLKPQAAHGSLRISLGRWTTKSEVNYLLDVLPNIVNKFRSISPFKYDERT</sequence>
<gene>
    <name evidence="5" type="ORF">COT62_01260</name>
</gene>
<feature type="domain" description="Aminotransferase class V" evidence="4">
    <location>
        <begin position="2"/>
        <end position="160"/>
    </location>
</feature>
<dbReference type="Pfam" id="PF00266">
    <property type="entry name" value="Aminotran_5"/>
    <property type="match status" value="1"/>
</dbReference>
<name>A0A2H0WTB4_9BACT</name>
<dbReference type="Gene3D" id="3.90.1150.10">
    <property type="entry name" value="Aspartate Aminotransferase, domain 1"/>
    <property type="match status" value="1"/>
</dbReference>
<dbReference type="PANTHER" id="PTHR11601:SF34">
    <property type="entry name" value="CYSTEINE DESULFURASE"/>
    <property type="match status" value="1"/>
</dbReference>
<dbReference type="InterPro" id="IPR015421">
    <property type="entry name" value="PyrdxlP-dep_Trfase_major"/>
</dbReference>
<comment type="catalytic activity">
    <reaction evidence="3">
        <text>(sulfur carrier)-H + L-cysteine = (sulfur carrier)-SH + L-alanine</text>
        <dbReference type="Rhea" id="RHEA:43892"/>
        <dbReference type="Rhea" id="RHEA-COMP:14737"/>
        <dbReference type="Rhea" id="RHEA-COMP:14739"/>
        <dbReference type="ChEBI" id="CHEBI:29917"/>
        <dbReference type="ChEBI" id="CHEBI:35235"/>
        <dbReference type="ChEBI" id="CHEBI:57972"/>
        <dbReference type="ChEBI" id="CHEBI:64428"/>
        <dbReference type="EC" id="2.8.1.7"/>
    </reaction>
</comment>
<comment type="similarity">
    <text evidence="2">Belongs to the class-V pyridoxal-phosphate-dependent aminotransferase family. NifS/IscS subfamily.</text>
</comment>
<dbReference type="EMBL" id="PEZG01000026">
    <property type="protein sequence ID" value="PIS15914.1"/>
    <property type="molecule type" value="Genomic_DNA"/>
</dbReference>
<dbReference type="GO" id="GO:0031071">
    <property type="term" value="F:cysteine desulfurase activity"/>
    <property type="evidence" value="ECO:0007669"/>
    <property type="project" value="UniProtKB-EC"/>
</dbReference>
<protein>
    <submittedName>
        <fullName evidence="5">Cysteine desulfurase NifS</fullName>
    </submittedName>
</protein>
<dbReference type="InterPro" id="IPR015422">
    <property type="entry name" value="PyrdxlP-dep_Trfase_small"/>
</dbReference>
<reference evidence="6" key="1">
    <citation type="submission" date="2017-09" db="EMBL/GenBank/DDBJ databases">
        <title>Depth-based differentiation of microbial function through sediment-hosted aquifers and enrichment of novel symbionts in the deep terrestrial subsurface.</title>
        <authorList>
            <person name="Probst A.J."/>
            <person name="Ladd B."/>
            <person name="Jarett J.K."/>
            <person name="Geller-Mcgrath D.E."/>
            <person name="Sieber C.M.K."/>
            <person name="Emerson J.B."/>
            <person name="Anantharaman K."/>
            <person name="Thomas B.C."/>
            <person name="Malmstrom R."/>
            <person name="Stieglmeier M."/>
            <person name="Klingl A."/>
            <person name="Woyke T."/>
            <person name="Ryan C.M."/>
            <person name="Banfield J.F."/>
        </authorList>
    </citation>
    <scope>NUCLEOTIDE SEQUENCE [LARGE SCALE GENOMIC DNA]</scope>
</reference>
<evidence type="ECO:0000313" key="5">
    <source>
        <dbReference type="EMBL" id="PIS15914.1"/>
    </source>
</evidence>
<dbReference type="InterPro" id="IPR015424">
    <property type="entry name" value="PyrdxlP-dep_Trfase"/>
</dbReference>